<sequence length="370" mass="40913">MLLMIPGPVQVHERIIRAMCRQMIGHRSAEFGEILRFCADVMREVFGTKGDVFFISGSGTAGVEASIASFSKSARFVTLENGKFGERVGEIAERYAEVERLSFEWGKPFDLEKLKEALEKGANAVAFVHNETSTGMLNPAEEIAKIAKKHGALTIMDAITSAGGDYVKMDEWGIDVAIVGSQKCLGAPPGLAVVAVSEKAWDFYNPKCPYYLDLKAYKKKFAELQTPYTPAIPLFFALEEALKIIREEGLERRIARHRKLSRAVREWALNAGLKLFPEPDGKAEYSNTVTAIRIPNGITEKELRDALRKEYGILVSGGQDRVKGKIFRIGTMGNIGKLEVIATLSAIEDVLIRKELINSAIEKAMRVLGD</sequence>
<dbReference type="GO" id="GO:0008453">
    <property type="term" value="F:alanine-glyoxylate transaminase activity"/>
    <property type="evidence" value="ECO:0007669"/>
    <property type="project" value="TreeGrafter"/>
</dbReference>
<evidence type="ECO:0000259" key="8">
    <source>
        <dbReference type="Pfam" id="PF00266"/>
    </source>
</evidence>
<comment type="caution">
    <text evidence="9">The sequence shown here is derived from an EMBL/GenBank/DDBJ whole genome shotgun (WGS) entry which is preliminary data.</text>
</comment>
<dbReference type="GO" id="GO:0004760">
    <property type="term" value="F:L-serine-pyruvate transaminase activity"/>
    <property type="evidence" value="ECO:0007669"/>
    <property type="project" value="TreeGrafter"/>
</dbReference>
<evidence type="ECO:0000256" key="5">
    <source>
        <dbReference type="ARBA" id="ARBA00022898"/>
    </source>
</evidence>
<proteinExistence type="inferred from homology"/>
<dbReference type="InterPro" id="IPR015422">
    <property type="entry name" value="PyrdxlP-dep_Trfase_small"/>
</dbReference>
<dbReference type="PANTHER" id="PTHR21152">
    <property type="entry name" value="AMINOTRANSFERASE CLASS V"/>
    <property type="match status" value="1"/>
</dbReference>
<dbReference type="SUPFAM" id="SSF53383">
    <property type="entry name" value="PLP-dependent transferases"/>
    <property type="match status" value="1"/>
</dbReference>
<dbReference type="InterPro" id="IPR015421">
    <property type="entry name" value="PyrdxlP-dep_Trfase_major"/>
</dbReference>
<dbReference type="GO" id="GO:0019265">
    <property type="term" value="P:glycine biosynthetic process, by transamination of glyoxylate"/>
    <property type="evidence" value="ECO:0007669"/>
    <property type="project" value="TreeGrafter"/>
</dbReference>
<gene>
    <name evidence="9" type="ORF">ENT52_02725</name>
</gene>
<dbReference type="AlphaFoldDB" id="A0A7J3M2N2"/>
<comment type="cofactor">
    <cofactor evidence="1 7">
        <name>pyridoxal 5'-phosphate</name>
        <dbReference type="ChEBI" id="CHEBI:597326"/>
    </cofactor>
</comment>
<keyword evidence="5" id="KW-0663">Pyridoxal phosphate</keyword>
<evidence type="ECO:0000256" key="2">
    <source>
        <dbReference type="ARBA" id="ARBA00009236"/>
    </source>
</evidence>
<evidence type="ECO:0000256" key="4">
    <source>
        <dbReference type="ARBA" id="ARBA00022679"/>
    </source>
</evidence>
<dbReference type="InterPro" id="IPR024169">
    <property type="entry name" value="SP_NH2Trfase/AEP_transaminase"/>
</dbReference>
<organism evidence="9">
    <name type="scientific">Archaeoglobus fulgidus</name>
    <dbReference type="NCBI Taxonomy" id="2234"/>
    <lineage>
        <taxon>Archaea</taxon>
        <taxon>Methanobacteriati</taxon>
        <taxon>Methanobacteriota</taxon>
        <taxon>Archaeoglobi</taxon>
        <taxon>Archaeoglobales</taxon>
        <taxon>Archaeoglobaceae</taxon>
        <taxon>Archaeoglobus</taxon>
    </lineage>
</organism>
<accession>A0A7J3M2N2</accession>
<dbReference type="InterPro" id="IPR000192">
    <property type="entry name" value="Aminotrans_V_dom"/>
</dbReference>
<comment type="similarity">
    <text evidence="2 6">Belongs to the class-V pyridoxal-phosphate-dependent aminotransferase family.</text>
</comment>
<evidence type="ECO:0000256" key="3">
    <source>
        <dbReference type="ARBA" id="ARBA00022576"/>
    </source>
</evidence>
<reference evidence="9" key="1">
    <citation type="journal article" date="2020" name="mSystems">
        <title>Genome- and Community-Level Interaction Insights into Carbon Utilization and Element Cycling Functions of Hydrothermarchaeota in Hydrothermal Sediment.</title>
        <authorList>
            <person name="Zhou Z."/>
            <person name="Liu Y."/>
            <person name="Xu W."/>
            <person name="Pan J."/>
            <person name="Luo Z.H."/>
            <person name="Li M."/>
        </authorList>
    </citation>
    <scope>NUCLEOTIDE SEQUENCE [LARGE SCALE GENOMIC DNA]</scope>
    <source>
        <strain evidence="9">SpSt-587</strain>
    </source>
</reference>
<protein>
    <submittedName>
        <fullName evidence="9">Alanine--glyoxylate aminotransferase family protein</fullName>
    </submittedName>
</protein>
<dbReference type="PANTHER" id="PTHR21152:SF24">
    <property type="entry name" value="ALANINE--GLYOXYLATE AMINOTRANSFERASE 1"/>
    <property type="match status" value="1"/>
</dbReference>
<dbReference type="Gene3D" id="3.40.640.10">
    <property type="entry name" value="Type I PLP-dependent aspartate aminotransferase-like (Major domain)"/>
    <property type="match status" value="1"/>
</dbReference>
<feature type="domain" description="Aminotransferase class V" evidence="8">
    <location>
        <begin position="22"/>
        <end position="320"/>
    </location>
</feature>
<dbReference type="Gene3D" id="3.90.1150.10">
    <property type="entry name" value="Aspartate Aminotransferase, domain 1"/>
    <property type="match status" value="1"/>
</dbReference>
<dbReference type="PIRSF" id="PIRSF000524">
    <property type="entry name" value="SPT"/>
    <property type="match status" value="1"/>
</dbReference>
<evidence type="ECO:0000256" key="6">
    <source>
        <dbReference type="RuleBase" id="RU004075"/>
    </source>
</evidence>
<keyword evidence="4 9" id="KW-0808">Transferase</keyword>
<dbReference type="PROSITE" id="PS00595">
    <property type="entry name" value="AA_TRANSFER_CLASS_5"/>
    <property type="match status" value="1"/>
</dbReference>
<dbReference type="Pfam" id="PF00266">
    <property type="entry name" value="Aminotran_5"/>
    <property type="match status" value="1"/>
</dbReference>
<evidence type="ECO:0000256" key="7">
    <source>
        <dbReference type="RuleBase" id="RU004504"/>
    </source>
</evidence>
<evidence type="ECO:0000256" key="1">
    <source>
        <dbReference type="ARBA" id="ARBA00001933"/>
    </source>
</evidence>
<name>A0A7J3M2N2_ARCFL</name>
<dbReference type="EMBL" id="DSYZ01000063">
    <property type="protein sequence ID" value="HGT82625.1"/>
    <property type="molecule type" value="Genomic_DNA"/>
</dbReference>
<dbReference type="InterPro" id="IPR020578">
    <property type="entry name" value="Aminotrans_V_PyrdxlP_BS"/>
</dbReference>
<evidence type="ECO:0000313" key="9">
    <source>
        <dbReference type="EMBL" id="HGT82625.1"/>
    </source>
</evidence>
<keyword evidence="3 9" id="KW-0032">Aminotransferase</keyword>
<dbReference type="InterPro" id="IPR015424">
    <property type="entry name" value="PyrdxlP-dep_Trfase"/>
</dbReference>